<reference evidence="3" key="1">
    <citation type="submission" date="2016-11" db="UniProtKB">
        <authorList>
            <consortium name="WormBaseParasite"/>
        </authorList>
    </citation>
    <scope>IDENTIFICATION</scope>
</reference>
<protein>
    <submittedName>
        <fullName evidence="3">PKD_channel domain-containing protein</fullName>
    </submittedName>
</protein>
<organism evidence="2 3">
    <name type="scientific">Steinernema glaseri</name>
    <dbReference type="NCBI Taxonomy" id="37863"/>
    <lineage>
        <taxon>Eukaryota</taxon>
        <taxon>Metazoa</taxon>
        <taxon>Ecdysozoa</taxon>
        <taxon>Nematoda</taxon>
        <taxon>Chromadorea</taxon>
        <taxon>Rhabditida</taxon>
        <taxon>Tylenchina</taxon>
        <taxon>Panagrolaimomorpha</taxon>
        <taxon>Strongyloidoidea</taxon>
        <taxon>Steinernematidae</taxon>
        <taxon>Steinernema</taxon>
    </lineage>
</organism>
<evidence type="ECO:0000313" key="3">
    <source>
        <dbReference type="WBParaSite" id="L893_g18919.t1"/>
    </source>
</evidence>
<feature type="transmembrane region" description="Helical" evidence="1">
    <location>
        <begin position="20"/>
        <end position="40"/>
    </location>
</feature>
<proteinExistence type="predicted"/>
<sequence>MVSGYESMCDAFVSVEYLTFLAVIVILVCIGWLDLLLCHLKYEYGEIAERLVNYDASIERKTPLVERLRTFVYKHRNWSIYGVAQNLWR</sequence>
<keyword evidence="1" id="KW-0812">Transmembrane</keyword>
<dbReference type="WBParaSite" id="L893_g18919.t1">
    <property type="protein sequence ID" value="L893_g18919.t1"/>
    <property type="gene ID" value="L893_g18919"/>
</dbReference>
<name>A0A1I7YR96_9BILA</name>
<keyword evidence="2" id="KW-1185">Reference proteome</keyword>
<keyword evidence="1" id="KW-1133">Transmembrane helix</keyword>
<dbReference type="Proteomes" id="UP000095287">
    <property type="component" value="Unplaced"/>
</dbReference>
<evidence type="ECO:0000256" key="1">
    <source>
        <dbReference type="SAM" id="Phobius"/>
    </source>
</evidence>
<dbReference type="AlphaFoldDB" id="A0A1I7YR96"/>
<keyword evidence="1" id="KW-0472">Membrane</keyword>
<accession>A0A1I7YR96</accession>
<evidence type="ECO:0000313" key="2">
    <source>
        <dbReference type="Proteomes" id="UP000095287"/>
    </source>
</evidence>